<organism evidence="1 2">
    <name type="scientific">Dialister succinatiphilus YIT 11850</name>
    <dbReference type="NCBI Taxonomy" id="742743"/>
    <lineage>
        <taxon>Bacteria</taxon>
        <taxon>Bacillati</taxon>
        <taxon>Bacillota</taxon>
        <taxon>Negativicutes</taxon>
        <taxon>Veillonellales</taxon>
        <taxon>Veillonellaceae</taxon>
        <taxon>Dialister</taxon>
    </lineage>
</organism>
<evidence type="ECO:0000313" key="1">
    <source>
        <dbReference type="EMBL" id="EHO63883.1"/>
    </source>
</evidence>
<dbReference type="EMBL" id="ADLT01000007">
    <property type="protein sequence ID" value="EHO63883.1"/>
    <property type="molecule type" value="Genomic_DNA"/>
</dbReference>
<accession>H1CY05</accession>
<proteinExistence type="predicted"/>
<dbReference type="AlphaFoldDB" id="H1CY05"/>
<keyword evidence="2" id="KW-1185">Reference proteome</keyword>
<dbReference type="PATRIC" id="fig|742743.3.peg.245"/>
<dbReference type="Proteomes" id="UP000003277">
    <property type="component" value="Unassembled WGS sequence"/>
</dbReference>
<comment type="caution">
    <text evidence="1">The sequence shown here is derived from an EMBL/GenBank/DDBJ whole genome shotgun (WGS) entry which is preliminary data.</text>
</comment>
<sequence length="262" mass="29659">MKLDAYVQQLKGKKVFAMVTAGKSQVDFYYEENNEIQVKAILMAKKYEAFKQYAMVCGLLWDVIAIGEGWESCRNFQNGRLFVPIRGPKGVMYVDFKYLGKFSREDGHTYMELQNGLKLECCKNLMGNEERIKEARKIAADIGLVDGPKQASCAIPPVQDVYPVIAAPVVRDVSFERPQLKGVVKKKKTKKRAALKEGALETDLIDAFPTNEEVRTKQWKHTEDIDRESFAYKTMQSKKKVELEEIGARLCELIAQCEGGGV</sequence>
<dbReference type="RefSeq" id="WP_008858749.1">
    <property type="nucleotide sequence ID" value="NZ_JH591187.1"/>
</dbReference>
<protein>
    <submittedName>
        <fullName evidence="1">Uncharacterized protein</fullName>
    </submittedName>
</protein>
<name>H1CY05_9FIRM</name>
<gene>
    <name evidence="1" type="ORF">HMPREF9453_00243</name>
</gene>
<evidence type="ECO:0000313" key="2">
    <source>
        <dbReference type="Proteomes" id="UP000003277"/>
    </source>
</evidence>
<dbReference type="HOGENOM" id="CLU_1060632_0_0_9"/>
<reference evidence="1 2" key="1">
    <citation type="submission" date="2011-11" db="EMBL/GenBank/DDBJ databases">
        <title>The Genome Sequence of Dialister succinatiphilus YIT 11850.</title>
        <authorList>
            <consortium name="The Broad Institute Genome Sequencing Platform"/>
            <person name="Earl A."/>
            <person name="Ward D."/>
            <person name="Feldgarden M."/>
            <person name="Gevers D."/>
            <person name="Morotomi M."/>
            <person name="Young S.K."/>
            <person name="Zeng Q."/>
            <person name="Gargeya S."/>
            <person name="Fitzgerald M."/>
            <person name="Haas B."/>
            <person name="Abouelleil A."/>
            <person name="Alvarado L."/>
            <person name="Arachchi H.M."/>
            <person name="Berlin A."/>
            <person name="Brown A."/>
            <person name="Chapman S.B."/>
            <person name="Dunbar C."/>
            <person name="Gearin G."/>
            <person name="Goldberg J."/>
            <person name="Griggs A."/>
            <person name="Gujja S."/>
            <person name="Heiman D."/>
            <person name="Howarth C."/>
            <person name="Lui A."/>
            <person name="MacDonald P.J.P."/>
            <person name="Montmayeur A."/>
            <person name="Murphy C."/>
            <person name="Neiman D."/>
            <person name="Pearson M."/>
            <person name="Priest M."/>
            <person name="Roberts A."/>
            <person name="Saif S."/>
            <person name="Shea T."/>
            <person name="Sisk P."/>
            <person name="Stolte C."/>
            <person name="Sykes S."/>
            <person name="Wortman J."/>
            <person name="Nusbaum C."/>
            <person name="Birren B."/>
        </authorList>
    </citation>
    <scope>NUCLEOTIDE SEQUENCE [LARGE SCALE GENOMIC DNA]</scope>
    <source>
        <strain evidence="1 2">YIT 11850</strain>
    </source>
</reference>